<evidence type="ECO:0000259" key="1">
    <source>
        <dbReference type="Pfam" id="PF06983"/>
    </source>
</evidence>
<comment type="caution">
    <text evidence="2">The sequence shown here is derived from an EMBL/GenBank/DDBJ whole genome shotgun (WGS) entry which is preliminary data.</text>
</comment>
<dbReference type="InterPro" id="IPR029068">
    <property type="entry name" value="Glyas_Bleomycin-R_OHBP_Dase"/>
</dbReference>
<dbReference type="Gene3D" id="3.30.720.110">
    <property type="match status" value="1"/>
</dbReference>
<feature type="domain" description="PhnB-like" evidence="1">
    <location>
        <begin position="4"/>
        <end position="131"/>
    </location>
</feature>
<dbReference type="Pfam" id="PF06983">
    <property type="entry name" value="3-dmu-9_3-mt"/>
    <property type="match status" value="2"/>
</dbReference>
<protein>
    <submittedName>
        <fullName evidence="2">VOC family protein</fullName>
    </submittedName>
</protein>
<keyword evidence="3" id="KW-1185">Reference proteome</keyword>
<sequence>MLPIKPHIWFDQDKAKEAAEFYAALLPNSALNYASHFSMPGGGQCEVVEFKLAGQQFLGISAPYPGLKINPSISFMINFDPSRDPDAAKHIDEVWNKLTDGGTIMMPLDRYDFSERYGWLSDKYGVNWQLILTKPEGEERPVIVPSLMYTGDMAGKANEALDFYCSVFKDGKRGITAPRPQDMGPDKAGTLMYADFQVDSTWMAAMDSAHQHGFTFNDAVSLLISCDTQEEIDYLWSALTAGGQPGQCGWLKDKYGVSWQITSKVMQDAMKNGSPEQIARVTGTFMTMQKVDVAAIQRAYNGE</sequence>
<feature type="domain" description="PhnB-like" evidence="1">
    <location>
        <begin position="143"/>
        <end position="262"/>
    </location>
</feature>
<dbReference type="SUPFAM" id="SSF54593">
    <property type="entry name" value="Glyoxalase/Bleomycin resistance protein/Dihydroxybiphenyl dioxygenase"/>
    <property type="match status" value="2"/>
</dbReference>
<name>A0ABR9XG31_9SPHI</name>
<proteinExistence type="predicted"/>
<dbReference type="Proteomes" id="UP000632774">
    <property type="component" value="Unassembled WGS sequence"/>
</dbReference>
<organism evidence="2 3">
    <name type="scientific">Mucilaginibacter boryungensis</name>
    <dbReference type="NCBI Taxonomy" id="768480"/>
    <lineage>
        <taxon>Bacteria</taxon>
        <taxon>Pseudomonadati</taxon>
        <taxon>Bacteroidota</taxon>
        <taxon>Sphingobacteriia</taxon>
        <taxon>Sphingobacteriales</taxon>
        <taxon>Sphingobacteriaceae</taxon>
        <taxon>Mucilaginibacter</taxon>
    </lineage>
</organism>
<dbReference type="EMBL" id="JADFFM010000001">
    <property type="protein sequence ID" value="MBE9666226.1"/>
    <property type="molecule type" value="Genomic_DNA"/>
</dbReference>
<gene>
    <name evidence="2" type="ORF">IRJ18_07620</name>
</gene>
<evidence type="ECO:0000313" key="2">
    <source>
        <dbReference type="EMBL" id="MBE9666226.1"/>
    </source>
</evidence>
<dbReference type="CDD" id="cd06588">
    <property type="entry name" value="PhnB_like"/>
    <property type="match status" value="2"/>
</dbReference>
<evidence type="ECO:0000313" key="3">
    <source>
        <dbReference type="Proteomes" id="UP000632774"/>
    </source>
</evidence>
<dbReference type="PANTHER" id="PTHR33990">
    <property type="entry name" value="PROTEIN YJDN-RELATED"/>
    <property type="match status" value="1"/>
</dbReference>
<dbReference type="RefSeq" id="WP_194105596.1">
    <property type="nucleotide sequence ID" value="NZ_JADFFM010000001.1"/>
</dbReference>
<dbReference type="InterPro" id="IPR028973">
    <property type="entry name" value="PhnB-like"/>
</dbReference>
<reference evidence="2 3" key="1">
    <citation type="submission" date="2020-10" db="EMBL/GenBank/DDBJ databases">
        <title>Mucilaginibacter mali sp. nov., isolated from rhizosphere soil of apple orchard.</title>
        <authorList>
            <person name="Lee J.-S."/>
            <person name="Kim H.S."/>
            <person name="Kim J.-S."/>
        </authorList>
    </citation>
    <scope>NUCLEOTIDE SEQUENCE [LARGE SCALE GENOMIC DNA]</scope>
    <source>
        <strain evidence="2 3">KCTC 23157</strain>
    </source>
</reference>
<dbReference type="Gene3D" id="3.30.720.100">
    <property type="match status" value="1"/>
</dbReference>
<accession>A0ABR9XG31</accession>
<dbReference type="Gene3D" id="3.10.180.10">
    <property type="entry name" value="2,3-Dihydroxybiphenyl 1,2-Dioxygenase, domain 1"/>
    <property type="match status" value="1"/>
</dbReference>